<dbReference type="InterPro" id="IPR018060">
    <property type="entry name" value="HTH_AraC"/>
</dbReference>
<feature type="transmembrane region" description="Helical" evidence="4">
    <location>
        <begin position="36"/>
        <end position="53"/>
    </location>
</feature>
<protein>
    <submittedName>
        <fullName evidence="6">AraC family transcriptional regulator</fullName>
    </submittedName>
</protein>
<comment type="caution">
    <text evidence="6">The sequence shown here is derived from an EMBL/GenBank/DDBJ whole genome shotgun (WGS) entry which is preliminary data.</text>
</comment>
<dbReference type="GO" id="GO:0043565">
    <property type="term" value="F:sequence-specific DNA binding"/>
    <property type="evidence" value="ECO:0007669"/>
    <property type="project" value="InterPro"/>
</dbReference>
<feature type="transmembrane region" description="Helical" evidence="4">
    <location>
        <begin position="138"/>
        <end position="166"/>
    </location>
</feature>
<evidence type="ECO:0000313" key="7">
    <source>
        <dbReference type="Proteomes" id="UP000322918"/>
    </source>
</evidence>
<dbReference type="PANTHER" id="PTHR43280">
    <property type="entry name" value="ARAC-FAMILY TRANSCRIPTIONAL REGULATOR"/>
    <property type="match status" value="1"/>
</dbReference>
<keyword evidence="4" id="KW-0472">Membrane</keyword>
<dbReference type="SMART" id="SM00342">
    <property type="entry name" value="HTH_ARAC"/>
    <property type="match status" value="1"/>
</dbReference>
<feature type="transmembrane region" description="Helical" evidence="4">
    <location>
        <begin position="187"/>
        <end position="209"/>
    </location>
</feature>
<dbReference type="PANTHER" id="PTHR43280:SF29">
    <property type="entry name" value="ARAC-FAMILY TRANSCRIPTIONAL REGULATOR"/>
    <property type="match status" value="1"/>
</dbReference>
<dbReference type="OrthoDB" id="704028at2"/>
<dbReference type="EMBL" id="VWNE01000003">
    <property type="protein sequence ID" value="KAA8485870.1"/>
    <property type="molecule type" value="Genomic_DNA"/>
</dbReference>
<feature type="domain" description="HTH araC/xylS-type" evidence="5">
    <location>
        <begin position="287"/>
        <end position="396"/>
    </location>
</feature>
<name>A0A5M9HGG4_9SPHI</name>
<evidence type="ECO:0000256" key="1">
    <source>
        <dbReference type="ARBA" id="ARBA00023015"/>
    </source>
</evidence>
<dbReference type="Proteomes" id="UP000322918">
    <property type="component" value="Unassembled WGS sequence"/>
</dbReference>
<feature type="transmembrane region" description="Helical" evidence="4">
    <location>
        <begin position="6"/>
        <end position="24"/>
    </location>
</feature>
<keyword evidence="1" id="KW-0805">Transcription regulation</keyword>
<dbReference type="RefSeq" id="WP_141816756.1">
    <property type="nucleotide sequence ID" value="NZ_VFPL01000002.1"/>
</dbReference>
<dbReference type="Pfam" id="PF12833">
    <property type="entry name" value="HTH_18"/>
    <property type="match status" value="1"/>
</dbReference>
<keyword evidence="4" id="KW-0812">Transmembrane</keyword>
<evidence type="ECO:0000313" key="6">
    <source>
        <dbReference type="EMBL" id="KAA8485870.1"/>
    </source>
</evidence>
<evidence type="ECO:0000256" key="3">
    <source>
        <dbReference type="ARBA" id="ARBA00023163"/>
    </source>
</evidence>
<gene>
    <name evidence="6" type="ORF">F1649_02405</name>
</gene>
<dbReference type="Gene3D" id="1.10.10.60">
    <property type="entry name" value="Homeodomain-like"/>
    <property type="match status" value="2"/>
</dbReference>
<reference evidence="6 7" key="1">
    <citation type="submission" date="2019-09" db="EMBL/GenBank/DDBJ databases">
        <title>Pararcticibacter amylolyticus gen. nov., sp. nov., isolated from a rottenly hemp rope, and reclassification of Pedobacter tournemirensis as Pararcticibacter tournemirensis comb. nov.</title>
        <authorList>
            <person name="Cai Y."/>
        </authorList>
    </citation>
    <scope>NUCLEOTIDE SEQUENCE [LARGE SCALE GENOMIC DNA]</scope>
    <source>
        <strain evidence="6 7">TF5-37.2-LB10</strain>
    </source>
</reference>
<feature type="transmembrane region" description="Helical" evidence="4">
    <location>
        <begin position="229"/>
        <end position="250"/>
    </location>
</feature>
<dbReference type="SUPFAM" id="SSF46689">
    <property type="entry name" value="Homeodomain-like"/>
    <property type="match status" value="1"/>
</dbReference>
<keyword evidence="2" id="KW-0238">DNA-binding</keyword>
<evidence type="ECO:0000256" key="4">
    <source>
        <dbReference type="SAM" id="Phobius"/>
    </source>
</evidence>
<proteinExistence type="predicted"/>
<evidence type="ECO:0000256" key="2">
    <source>
        <dbReference type="ARBA" id="ARBA00023125"/>
    </source>
</evidence>
<dbReference type="InterPro" id="IPR009057">
    <property type="entry name" value="Homeodomain-like_sf"/>
</dbReference>
<feature type="transmembrane region" description="Helical" evidence="4">
    <location>
        <begin position="102"/>
        <end position="118"/>
    </location>
</feature>
<keyword evidence="3" id="KW-0804">Transcription</keyword>
<evidence type="ECO:0000259" key="5">
    <source>
        <dbReference type="PROSITE" id="PS01124"/>
    </source>
</evidence>
<keyword evidence="7" id="KW-1185">Reference proteome</keyword>
<organism evidence="6 7">
    <name type="scientific">Arcticibacter tournemirensis</name>
    <dbReference type="NCBI Taxonomy" id="699437"/>
    <lineage>
        <taxon>Bacteria</taxon>
        <taxon>Pseudomonadati</taxon>
        <taxon>Bacteroidota</taxon>
        <taxon>Sphingobacteriia</taxon>
        <taxon>Sphingobacteriales</taxon>
        <taxon>Sphingobacteriaceae</taxon>
        <taxon>Arcticibacter</taxon>
    </lineage>
</organism>
<feature type="transmembrane region" description="Helical" evidence="4">
    <location>
        <begin position="59"/>
        <end position="82"/>
    </location>
</feature>
<dbReference type="GO" id="GO:0003700">
    <property type="term" value="F:DNA-binding transcription factor activity"/>
    <property type="evidence" value="ECO:0007669"/>
    <property type="project" value="InterPro"/>
</dbReference>
<dbReference type="PROSITE" id="PS01124">
    <property type="entry name" value="HTH_ARAC_FAMILY_2"/>
    <property type="match status" value="1"/>
</dbReference>
<keyword evidence="4" id="KW-1133">Transmembrane helix</keyword>
<accession>A0A5M9HGG4</accession>
<sequence>MHFIVDWALCGLNFILLVSGFILWCNSSQERFRKRLLGTVFFIMGWHVLFVLLQKTGLLANYAFILRTVAPFYYLVPPLLFFYARSFYFGETHFRPGDWRHGLLFLFSLADLIPYWIFTPLQVKYHDAQMILQDESAIVVVARGLLMPAASHYILRMVVWPVYVFFQCRLMFRMEDKFSLNGISRKPLFVTILSVMLCFCNIIASSALLLEGYQYAPGIAADVVENTMLFFLAGAMVLSGYIFSTPDFLYGAARAESFSTENYVVKEEQRSEVATAVTKPKECHLAAGMIEQLDELMAQTGMFRIKGIKIADVAHSLGVNPYQLSQALNSHSGQRFTDYINEKRITYVKAQICGEAGWKKFSIEGLAADAGFSSRTPFYAAFRKLTGLTPSEYIDIVMRERKGGNDAL</sequence>
<dbReference type="AlphaFoldDB" id="A0A5M9HGG4"/>